<dbReference type="Pfam" id="PF00149">
    <property type="entry name" value="Metallophos"/>
    <property type="match status" value="1"/>
</dbReference>
<protein>
    <submittedName>
        <fullName evidence="6">Icc protein</fullName>
    </submittedName>
</protein>
<comment type="caution">
    <text evidence="6">The sequence shown here is derived from an EMBL/GenBank/DDBJ whole genome shotgun (WGS) entry which is preliminary data.</text>
</comment>
<accession>A0ABT1G406</accession>
<evidence type="ECO:0000256" key="2">
    <source>
        <dbReference type="ARBA" id="ARBA00022801"/>
    </source>
</evidence>
<name>A0ABT1G406_9GAMM</name>
<dbReference type="PANTHER" id="PTHR42988">
    <property type="entry name" value="PHOSPHOHYDROLASE"/>
    <property type="match status" value="1"/>
</dbReference>
<dbReference type="RefSeq" id="WP_253443682.1">
    <property type="nucleotide sequence ID" value="NZ_JALJYF010000001.1"/>
</dbReference>
<keyword evidence="2" id="KW-0378">Hydrolase</keyword>
<feature type="domain" description="Calcineurin-like phosphoesterase" evidence="5">
    <location>
        <begin position="3"/>
        <end position="192"/>
    </location>
</feature>
<dbReference type="SUPFAM" id="SSF56300">
    <property type="entry name" value="Metallo-dependent phosphatases"/>
    <property type="match status" value="1"/>
</dbReference>
<reference evidence="6 7" key="1">
    <citation type="submission" date="2022-03" db="EMBL/GenBank/DDBJ databases">
        <title>Genomic Encyclopedia of Type Strains, Phase III (KMG-III): the genomes of soil and plant-associated and newly described type strains.</title>
        <authorList>
            <person name="Whitman W."/>
        </authorList>
    </citation>
    <scope>NUCLEOTIDE SEQUENCE [LARGE SCALE GENOMIC DNA]</scope>
    <source>
        <strain evidence="6 7">BSker1</strain>
    </source>
</reference>
<evidence type="ECO:0000256" key="4">
    <source>
        <dbReference type="ARBA" id="ARBA00025742"/>
    </source>
</evidence>
<dbReference type="CDD" id="cd07402">
    <property type="entry name" value="MPP_GpdQ"/>
    <property type="match status" value="1"/>
</dbReference>
<comment type="similarity">
    <text evidence="4">Belongs to the cyclic nucleotide phosphodiesterase class-III family.</text>
</comment>
<dbReference type="InterPro" id="IPR026575">
    <property type="entry name" value="GpdQ/CpdA-like"/>
</dbReference>
<keyword evidence="3" id="KW-0408">Iron</keyword>
<gene>
    <name evidence="6" type="ORF">J2T60_000014</name>
</gene>
<evidence type="ECO:0000256" key="1">
    <source>
        <dbReference type="ARBA" id="ARBA00022723"/>
    </source>
</evidence>
<evidence type="ECO:0000313" key="6">
    <source>
        <dbReference type="EMBL" id="MCP1726049.1"/>
    </source>
</evidence>
<keyword evidence="1" id="KW-0479">Metal-binding</keyword>
<evidence type="ECO:0000256" key="3">
    <source>
        <dbReference type="ARBA" id="ARBA00023004"/>
    </source>
</evidence>
<dbReference type="InterPro" id="IPR029052">
    <property type="entry name" value="Metallo-depent_PP-like"/>
</dbReference>
<dbReference type="InterPro" id="IPR004843">
    <property type="entry name" value="Calcineurin-like_PHP"/>
</dbReference>
<keyword evidence="7" id="KW-1185">Reference proteome</keyword>
<dbReference type="EMBL" id="JALJYF010000001">
    <property type="protein sequence ID" value="MCP1726049.1"/>
    <property type="molecule type" value="Genomic_DNA"/>
</dbReference>
<organism evidence="6 7">
    <name type="scientific">Natronospira proteinivora</name>
    <dbReference type="NCBI Taxonomy" id="1807133"/>
    <lineage>
        <taxon>Bacteria</taxon>
        <taxon>Pseudomonadati</taxon>
        <taxon>Pseudomonadota</taxon>
        <taxon>Gammaproteobacteria</taxon>
        <taxon>Natronospirales</taxon>
        <taxon>Natronospiraceae</taxon>
        <taxon>Natronospira</taxon>
    </lineage>
</organism>
<sequence length="254" mass="27828">MEKIIHLTDTHLFASGEGALRGTKTAATLSHVLAHLRRHHSDAQAILVTGDLVQEETSAAYEHFIEYFGGFSVPVLCLPGNHDVPDLLEASLSRPPFRLDAQVRLNGWDIMQLNSHLPGSAAGHVADSELQSLEARLKKNHRRPTLVAVHHPPIPVGTPWLDTVGLKNGQALLDLLTNHAHVKALIWGHAHQNTRRRHQHLELIGTPSTCAQFLPGSEGFAVDPDAPPAYRLLYLGDDGQIEDELVELPEAIEA</sequence>
<proteinExistence type="inferred from homology"/>
<evidence type="ECO:0000313" key="7">
    <source>
        <dbReference type="Proteomes" id="UP001523550"/>
    </source>
</evidence>
<dbReference type="InterPro" id="IPR050884">
    <property type="entry name" value="CNP_phosphodiesterase-III"/>
</dbReference>
<evidence type="ECO:0000259" key="5">
    <source>
        <dbReference type="Pfam" id="PF00149"/>
    </source>
</evidence>
<dbReference type="Proteomes" id="UP001523550">
    <property type="component" value="Unassembled WGS sequence"/>
</dbReference>
<dbReference type="PANTHER" id="PTHR42988:SF2">
    <property type="entry name" value="CYCLIC NUCLEOTIDE PHOSPHODIESTERASE CBUA0032-RELATED"/>
    <property type="match status" value="1"/>
</dbReference>
<dbReference type="Gene3D" id="3.60.21.10">
    <property type="match status" value="1"/>
</dbReference>